<keyword evidence="6" id="KW-1185">Reference proteome</keyword>
<dbReference type="InterPro" id="IPR058624">
    <property type="entry name" value="MdtA-like_HH"/>
</dbReference>
<evidence type="ECO:0000313" key="6">
    <source>
        <dbReference type="Proteomes" id="UP001238540"/>
    </source>
</evidence>
<dbReference type="PANTHER" id="PTHR30469">
    <property type="entry name" value="MULTIDRUG RESISTANCE PROTEIN MDTA"/>
    <property type="match status" value="1"/>
</dbReference>
<accession>A0ABT8BZI6</accession>
<dbReference type="SUPFAM" id="SSF111369">
    <property type="entry name" value="HlyD-like secretion proteins"/>
    <property type="match status" value="1"/>
</dbReference>
<evidence type="ECO:0000313" key="5">
    <source>
        <dbReference type="EMBL" id="MDN3611764.1"/>
    </source>
</evidence>
<comment type="similarity">
    <text evidence="1">Belongs to the membrane fusion protein (MFP) (TC 8.A.1) family.</text>
</comment>
<sequence length="358" mass="39310">MARSLFTAKLSMQPLVVGALSIILFGCNNANSEPDTSVVTPVKLMEVADITMIQRDSFIAQIEAANRASLSFQVAGEMEQLNVRMGSVVKKGDMLAALDPNDYQLDLDAREAQYSLATTEFERAKLLHDKKLISTDDFDRTQAQYIATKATFEQAQTRLNFTQIRAPFDGVVSIIFAKQHQVVSVNQPVFNLMDNSVLDVTFNVPVSYADKQGLSNISDSELEVSMDSHPDKFISAEFKEISTQADEETNSYKASVMIQRPKTLNLLPGMTGQVHLVNTQAKATIRIPETAWVTKQSGSGTLFRFNPVSTLLETVAVQLSPNGEVVSGLRQGDLIVEAGVDELVSGQQVKAWIKEEGI</sequence>
<dbReference type="Gene3D" id="2.40.50.100">
    <property type="match status" value="1"/>
</dbReference>
<dbReference type="Pfam" id="PF25876">
    <property type="entry name" value="HH_MFP_RND"/>
    <property type="match status" value="1"/>
</dbReference>
<evidence type="ECO:0000256" key="1">
    <source>
        <dbReference type="ARBA" id="ARBA00009477"/>
    </source>
</evidence>
<dbReference type="PANTHER" id="PTHR30469:SF20">
    <property type="entry name" value="EFFLUX RND TRANSPORTER PERIPLASMIC ADAPTOR SUBUNIT"/>
    <property type="match status" value="1"/>
</dbReference>
<dbReference type="Gene3D" id="2.40.30.170">
    <property type="match status" value="1"/>
</dbReference>
<feature type="signal peptide" evidence="2">
    <location>
        <begin position="1"/>
        <end position="30"/>
    </location>
</feature>
<comment type="caution">
    <text evidence="5">The sequence shown here is derived from an EMBL/GenBank/DDBJ whole genome shotgun (WGS) entry which is preliminary data.</text>
</comment>
<dbReference type="Gene3D" id="1.10.287.470">
    <property type="entry name" value="Helix hairpin bin"/>
    <property type="match status" value="1"/>
</dbReference>
<dbReference type="InterPro" id="IPR006143">
    <property type="entry name" value="RND_pump_MFP"/>
</dbReference>
<proteinExistence type="inferred from homology"/>
<dbReference type="Proteomes" id="UP001238540">
    <property type="component" value="Unassembled WGS sequence"/>
</dbReference>
<dbReference type="Gene3D" id="2.40.420.20">
    <property type="match status" value="1"/>
</dbReference>
<keyword evidence="2" id="KW-0732">Signal</keyword>
<dbReference type="Pfam" id="PF25917">
    <property type="entry name" value="BSH_RND"/>
    <property type="match status" value="1"/>
</dbReference>
<reference evidence="6" key="1">
    <citation type="journal article" date="2019" name="Int. J. Syst. Evol. Microbiol.">
        <title>The Global Catalogue of Microorganisms (GCM) 10K type strain sequencing project: providing services to taxonomists for standard genome sequencing and annotation.</title>
        <authorList>
            <consortium name="The Broad Institute Genomics Platform"/>
            <consortium name="The Broad Institute Genome Sequencing Center for Infectious Disease"/>
            <person name="Wu L."/>
            <person name="Ma J."/>
        </authorList>
    </citation>
    <scope>NUCLEOTIDE SEQUENCE [LARGE SCALE GENOMIC DNA]</scope>
    <source>
        <strain evidence="6">CECT 7398</strain>
    </source>
</reference>
<name>A0ABT8BZI6_9VIBR</name>
<gene>
    <name evidence="5" type="ORF">QWZ16_19390</name>
</gene>
<dbReference type="RefSeq" id="WP_170883032.1">
    <property type="nucleotide sequence ID" value="NZ_JAUFQC010000027.1"/>
</dbReference>
<feature type="domain" description="Multidrug resistance protein MdtA-like alpha-helical hairpin" evidence="3">
    <location>
        <begin position="101"/>
        <end position="162"/>
    </location>
</feature>
<protein>
    <submittedName>
        <fullName evidence="5">Efflux RND transporter periplasmic adaptor subunit</fullName>
    </submittedName>
</protein>
<dbReference type="PROSITE" id="PS51257">
    <property type="entry name" value="PROKAR_LIPOPROTEIN"/>
    <property type="match status" value="1"/>
</dbReference>
<evidence type="ECO:0000256" key="2">
    <source>
        <dbReference type="SAM" id="SignalP"/>
    </source>
</evidence>
<dbReference type="EMBL" id="JAUFQC010000027">
    <property type="protein sequence ID" value="MDN3611764.1"/>
    <property type="molecule type" value="Genomic_DNA"/>
</dbReference>
<feature type="chain" id="PRO_5047138559" evidence="2">
    <location>
        <begin position="31"/>
        <end position="358"/>
    </location>
</feature>
<evidence type="ECO:0000259" key="3">
    <source>
        <dbReference type="Pfam" id="PF25876"/>
    </source>
</evidence>
<feature type="domain" description="Multidrug resistance protein MdtA-like barrel-sandwich hybrid" evidence="4">
    <location>
        <begin position="67"/>
        <end position="193"/>
    </location>
</feature>
<dbReference type="InterPro" id="IPR058625">
    <property type="entry name" value="MdtA-like_BSH"/>
</dbReference>
<evidence type="ECO:0000259" key="4">
    <source>
        <dbReference type="Pfam" id="PF25917"/>
    </source>
</evidence>
<organism evidence="5 6">
    <name type="scientific">Vibrio ostreicida</name>
    <dbReference type="NCBI Taxonomy" id="526588"/>
    <lineage>
        <taxon>Bacteria</taxon>
        <taxon>Pseudomonadati</taxon>
        <taxon>Pseudomonadota</taxon>
        <taxon>Gammaproteobacteria</taxon>
        <taxon>Vibrionales</taxon>
        <taxon>Vibrionaceae</taxon>
        <taxon>Vibrio</taxon>
    </lineage>
</organism>
<dbReference type="NCBIfam" id="TIGR01730">
    <property type="entry name" value="RND_mfp"/>
    <property type="match status" value="1"/>
</dbReference>